<dbReference type="RefSeq" id="WP_023576756.1">
    <property type="nucleotide sequence ID" value="NZ_CBCSBQ010000007.1"/>
</dbReference>
<dbReference type="EMBL" id="FMTY01000002">
    <property type="protein sequence ID" value="SCX07512.1"/>
    <property type="molecule type" value="Genomic_DNA"/>
</dbReference>
<feature type="transmembrane region" description="Helical" evidence="1">
    <location>
        <begin position="356"/>
        <end position="377"/>
    </location>
</feature>
<accession>A0A1G4VJ05</accession>
<feature type="transmembrane region" description="Helical" evidence="1">
    <location>
        <begin position="452"/>
        <end position="471"/>
    </location>
</feature>
<gene>
    <name evidence="2" type="ORF">SAMN02927925_01182</name>
</gene>
<feature type="transmembrane region" description="Helical" evidence="1">
    <location>
        <begin position="241"/>
        <end position="257"/>
    </location>
</feature>
<feature type="transmembrane region" description="Helical" evidence="1">
    <location>
        <begin position="183"/>
        <end position="207"/>
    </location>
</feature>
<organism evidence="2 3">
    <name type="scientific">Flavobacterium saliperosum</name>
    <dbReference type="NCBI Taxonomy" id="329186"/>
    <lineage>
        <taxon>Bacteria</taxon>
        <taxon>Pseudomonadati</taxon>
        <taxon>Bacteroidota</taxon>
        <taxon>Flavobacteriia</taxon>
        <taxon>Flavobacteriales</taxon>
        <taxon>Flavobacteriaceae</taxon>
        <taxon>Flavobacterium</taxon>
    </lineage>
</organism>
<evidence type="ECO:0000313" key="2">
    <source>
        <dbReference type="EMBL" id="SCX07512.1"/>
    </source>
</evidence>
<reference evidence="2 3" key="1">
    <citation type="submission" date="2016-10" db="EMBL/GenBank/DDBJ databases">
        <authorList>
            <person name="de Groot N.N."/>
        </authorList>
    </citation>
    <scope>NUCLEOTIDE SEQUENCE [LARGE SCALE GENOMIC DNA]</scope>
    <source>
        <strain evidence="2 3">CGMCC 1.3801</strain>
    </source>
</reference>
<protein>
    <recommendedName>
        <fullName evidence="4">Exopolysaccharide Exporter (EPS-E)</fullName>
    </recommendedName>
</protein>
<feature type="transmembrane region" description="Helical" evidence="1">
    <location>
        <begin position="104"/>
        <end position="130"/>
    </location>
</feature>
<dbReference type="AlphaFoldDB" id="A0A1G4VJ05"/>
<feature type="transmembrane region" description="Helical" evidence="1">
    <location>
        <begin position="213"/>
        <end position="234"/>
    </location>
</feature>
<evidence type="ECO:0008006" key="4">
    <source>
        <dbReference type="Google" id="ProtNLM"/>
    </source>
</evidence>
<keyword evidence="1" id="KW-0812">Transmembrane</keyword>
<keyword evidence="1" id="KW-1133">Transmembrane helix</keyword>
<name>A0A1G4VJ05_9FLAO</name>
<feature type="transmembrane region" description="Helical" evidence="1">
    <location>
        <begin position="501"/>
        <end position="520"/>
    </location>
</feature>
<feature type="transmembrane region" description="Helical" evidence="1">
    <location>
        <begin position="478"/>
        <end position="495"/>
    </location>
</feature>
<dbReference type="Proteomes" id="UP000182124">
    <property type="component" value="Unassembled WGS sequence"/>
</dbReference>
<proteinExistence type="predicted"/>
<keyword evidence="1" id="KW-0472">Membrane</keyword>
<dbReference type="STRING" id="329186.SAMN02927925_01182"/>
<feature type="transmembrane region" description="Helical" evidence="1">
    <location>
        <begin position="315"/>
        <end position="336"/>
    </location>
</feature>
<feature type="transmembrane region" description="Helical" evidence="1">
    <location>
        <begin position="410"/>
        <end position="432"/>
    </location>
</feature>
<evidence type="ECO:0000256" key="1">
    <source>
        <dbReference type="SAM" id="Phobius"/>
    </source>
</evidence>
<feature type="transmembrane region" description="Helical" evidence="1">
    <location>
        <begin position="142"/>
        <end position="162"/>
    </location>
</feature>
<evidence type="ECO:0000313" key="3">
    <source>
        <dbReference type="Proteomes" id="UP000182124"/>
    </source>
</evidence>
<feature type="transmembrane region" description="Helical" evidence="1">
    <location>
        <begin position="263"/>
        <end position="288"/>
    </location>
</feature>
<dbReference type="eggNOG" id="ENOG502Z8DT">
    <property type="taxonomic scope" value="Bacteria"/>
</dbReference>
<sequence>MNSHSQNIENLINTIRDKIGKPVSNRVVAATIESLGIRDKDTMPDFGAPSIRALADMVFNTIITAPDYISIKNKKEVELENSKETKTFQASDYLIIKAKIFAKYYPLGILHLLPVFVQILAIIFFGYSLWTYVGFNHMQSTAVVLGVIVGLISTGGFVQVIGRQASFYWNYEDYTMTRKTIDYLVVMGAKLIFLVLIFIFSANFFFHVYPMKFLFVMFTYAFLVGMLLLMIAPLHTIKQRWFISIAIFLATAIAILLKKYTDISIYLTHWIGITIAIISSKAYLYYFFKNKIDKRQIDCNMEVKTTVMLYQNYHYFFYGFLIYIFIFTDRILAWSADTSGTIPYMVYFEKNYELGMDMAILVFLLLSGVLEYSLAAFSKFIDIGQKNTSYSFPEKYNGGLYKMYWQHIGILFLSALLIFVFIYFIITSSWGYQAQFKEVFEEVSLRVCMIGGMGYFFLAWGMLNTLYLFTLGQPVKPLRAIIVACLVNIAAGFFMSRFVSYEYSVVGLFLGALVFMLLTLKANMEFFKNLDYYYYAAY</sequence>